<evidence type="ECO:0000313" key="2">
    <source>
        <dbReference type="EMBL" id="SPJ25049.1"/>
    </source>
</evidence>
<protein>
    <submittedName>
        <fullName evidence="2">Uncharacterized protein</fullName>
    </submittedName>
</protein>
<feature type="region of interest" description="Disordered" evidence="1">
    <location>
        <begin position="76"/>
        <end position="136"/>
    </location>
</feature>
<dbReference type="EMBL" id="ONZF01000007">
    <property type="protein sequence ID" value="SPJ25049.1"/>
    <property type="molecule type" value="Genomic_DNA"/>
</dbReference>
<feature type="compositionally biased region" description="Basic and acidic residues" evidence="1">
    <location>
        <begin position="76"/>
        <end position="90"/>
    </location>
</feature>
<reference evidence="2 3" key="1">
    <citation type="submission" date="2018-03" db="EMBL/GenBank/DDBJ databases">
        <authorList>
            <person name="Keele B.F."/>
        </authorList>
    </citation>
    <scope>NUCLEOTIDE SEQUENCE [LARGE SCALE GENOMIC DNA]</scope>
    <source>
        <strain evidence="2 3">CECT 8504</strain>
    </source>
</reference>
<evidence type="ECO:0000256" key="1">
    <source>
        <dbReference type="SAM" id="MobiDB-lite"/>
    </source>
</evidence>
<gene>
    <name evidence="2" type="ORF">PAA8504_02892</name>
</gene>
<feature type="compositionally biased region" description="Polar residues" evidence="1">
    <location>
        <begin position="100"/>
        <end position="110"/>
    </location>
</feature>
<evidence type="ECO:0000313" key="3">
    <source>
        <dbReference type="Proteomes" id="UP000244912"/>
    </source>
</evidence>
<dbReference type="AlphaFoldDB" id="A0A2R8BY44"/>
<dbReference type="RefSeq" id="WP_108894863.1">
    <property type="nucleotide sequence ID" value="NZ_ONZF01000007.1"/>
</dbReference>
<proteinExistence type="predicted"/>
<organism evidence="2 3">
    <name type="scientific">Palleronia abyssalis</name>
    <dbReference type="NCBI Taxonomy" id="1501240"/>
    <lineage>
        <taxon>Bacteria</taxon>
        <taxon>Pseudomonadati</taxon>
        <taxon>Pseudomonadota</taxon>
        <taxon>Alphaproteobacteria</taxon>
        <taxon>Rhodobacterales</taxon>
        <taxon>Roseobacteraceae</taxon>
        <taxon>Palleronia</taxon>
    </lineage>
</organism>
<sequence>MANYEYTDKDLAKQEAVLAELRAGLEAKGWDAVPSDRELAQLPSVRLAVLANLPLDSEAWQRDARNIPSVAKAIEKREKEQRDAEVRDLLESGDAESDLQRQMATMNPEQRINFARKNGLASKPPADKPAPSNEEKARAIKLMWEIQSPQARMAYARKMGIA</sequence>
<name>A0A2R8BY44_9RHOB</name>
<dbReference type="Proteomes" id="UP000244912">
    <property type="component" value="Unassembled WGS sequence"/>
</dbReference>
<keyword evidence="3" id="KW-1185">Reference proteome</keyword>
<accession>A0A2R8BY44</accession>
<feature type="compositionally biased region" description="Low complexity" evidence="1">
    <location>
        <begin position="121"/>
        <end position="132"/>
    </location>
</feature>